<name>A6IN81_RAT</name>
<evidence type="ECO:0000313" key="2">
    <source>
        <dbReference type="Proteomes" id="UP000234681"/>
    </source>
</evidence>
<organism evidence="1 2">
    <name type="scientific">Rattus norvegicus</name>
    <name type="common">Rat</name>
    <dbReference type="NCBI Taxonomy" id="10116"/>
    <lineage>
        <taxon>Eukaryota</taxon>
        <taxon>Metazoa</taxon>
        <taxon>Chordata</taxon>
        <taxon>Craniata</taxon>
        <taxon>Vertebrata</taxon>
        <taxon>Euteleostomi</taxon>
        <taxon>Mammalia</taxon>
        <taxon>Eutheria</taxon>
        <taxon>Euarchontoglires</taxon>
        <taxon>Glires</taxon>
        <taxon>Rodentia</taxon>
        <taxon>Myomorpha</taxon>
        <taxon>Muroidea</taxon>
        <taxon>Muridae</taxon>
        <taxon>Murinae</taxon>
        <taxon>Rattus</taxon>
    </lineage>
</organism>
<dbReference type="EMBL" id="CH473965">
    <property type="protein sequence ID" value="EDL99329.1"/>
    <property type="molecule type" value="Genomic_DNA"/>
</dbReference>
<reference evidence="1 2" key="1">
    <citation type="submission" date="2005-09" db="EMBL/GenBank/DDBJ databases">
        <authorList>
            <person name="Mural R.J."/>
            <person name="Li P.W."/>
            <person name="Adams M.D."/>
            <person name="Amanatides P.G."/>
            <person name="Baden-Tillson H."/>
            <person name="Barnstead M."/>
            <person name="Chin S.H."/>
            <person name="Dew I."/>
            <person name="Evans C.A."/>
            <person name="Ferriera S."/>
            <person name="Flanigan M."/>
            <person name="Fosler C."/>
            <person name="Glodek A."/>
            <person name="Gu Z."/>
            <person name="Holt R.A."/>
            <person name="Jennings D."/>
            <person name="Kraft C.L."/>
            <person name="Lu F."/>
            <person name="Nguyen T."/>
            <person name="Nusskern D.R."/>
            <person name="Pfannkoch C.M."/>
            <person name="Sitter C."/>
            <person name="Sutton G.G."/>
            <person name="Venter J.C."/>
            <person name="Wang Z."/>
            <person name="Woodage T."/>
            <person name="Zheng X.H."/>
            <person name="Zhong F."/>
        </authorList>
    </citation>
    <scope>NUCLEOTIDE SEQUENCE [LARGE SCALE GENOMIC DNA]</scope>
    <source>
        <strain>BN</strain>
        <strain evidence="2">Sprague-Dawley</strain>
    </source>
</reference>
<dbReference type="AlphaFoldDB" id="A6IN81"/>
<evidence type="ECO:0000313" key="1">
    <source>
        <dbReference type="EMBL" id="EDL99329.1"/>
    </source>
</evidence>
<protein>
    <submittedName>
        <fullName evidence="1">RCG22601</fullName>
    </submittedName>
</protein>
<accession>A6IN81</accession>
<proteinExistence type="predicted"/>
<gene>
    <name evidence="1" type="ORF">rCG_22601</name>
</gene>
<sequence>MRYLCKLLGSPWHINRLKCRKGGTQAQPVKTHCDGEQLPYRLPIPTRPSSKAGWGRVRGFLYNGGFVLLEEVG</sequence>
<dbReference type="Proteomes" id="UP000234681">
    <property type="component" value="Chromosome 9"/>
</dbReference>